<feature type="region of interest" description="Disordered" evidence="1">
    <location>
        <begin position="1"/>
        <end position="81"/>
    </location>
</feature>
<dbReference type="Proteomes" id="UP000019150">
    <property type="component" value="Chromosome"/>
</dbReference>
<feature type="transmembrane region" description="Helical" evidence="2">
    <location>
        <begin position="273"/>
        <end position="293"/>
    </location>
</feature>
<keyword evidence="2" id="KW-0812">Transmembrane</keyword>
<dbReference type="EMBL" id="CP006850">
    <property type="protein sequence ID" value="AHH15475.1"/>
    <property type="molecule type" value="Genomic_DNA"/>
</dbReference>
<name>W5T832_9NOCA</name>
<evidence type="ECO:0000313" key="4">
    <source>
        <dbReference type="Proteomes" id="UP000019150"/>
    </source>
</evidence>
<dbReference type="KEGG" id="nno:NONO_c06670"/>
<feature type="compositionally biased region" description="Basic and acidic residues" evidence="1">
    <location>
        <begin position="38"/>
        <end position="77"/>
    </location>
</feature>
<reference evidence="3 4" key="1">
    <citation type="journal article" date="2014" name="Appl. Environ. Microbiol.">
        <title>Insights into the Microbial Degradation of Rubber and Gutta-Percha by Analysis of the Complete Genome of Nocardia nova SH22a.</title>
        <authorList>
            <person name="Luo Q."/>
            <person name="Hiessl S."/>
            <person name="Poehlein A."/>
            <person name="Daniel R."/>
            <person name="Steinbuchel A."/>
        </authorList>
    </citation>
    <scope>NUCLEOTIDE SEQUENCE [LARGE SCALE GENOMIC DNA]</scope>
    <source>
        <strain evidence="3">SH22a</strain>
    </source>
</reference>
<keyword evidence="2" id="KW-1133">Transmembrane helix</keyword>
<accession>W5T832</accession>
<evidence type="ECO:0000256" key="2">
    <source>
        <dbReference type="SAM" id="Phobius"/>
    </source>
</evidence>
<evidence type="ECO:0000256" key="1">
    <source>
        <dbReference type="SAM" id="MobiDB-lite"/>
    </source>
</evidence>
<feature type="transmembrane region" description="Helical" evidence="2">
    <location>
        <begin position="146"/>
        <end position="164"/>
    </location>
</feature>
<dbReference type="eggNOG" id="COG4291">
    <property type="taxonomic scope" value="Bacteria"/>
</dbReference>
<sequence length="297" mass="32473">MAPARRPFRNGSLGTRSESSAFLRANPAAAGNTARVSGPEKDSSRDDSTRHNGGGDHSSRDEPGENSRGDDSTHESDNEVPAWARRTAGESRWAATAAMVGIIVLQLVLPEHFQLRPLWLLPVLEGVLLVVLVVSSPVRLNREEIWLRWCSLGLSALLGIATAWSVFRLVAGLLNGTVSNDPPVLLGSGAAIWLTNVTVFALWYWEFDRGGPAARAHARKPLPDFLFVQMQSPDLSPRDWEPEFLDYLYLSFTNATAFSPTDVMPMSRWAKTLMMAESALSLITAALVIARAVNVLK</sequence>
<dbReference type="HOGENOM" id="CLU_081563_0_0_11"/>
<dbReference type="AlphaFoldDB" id="W5T832"/>
<keyword evidence="2" id="KW-0472">Membrane</keyword>
<proteinExistence type="predicted"/>
<evidence type="ECO:0000313" key="3">
    <source>
        <dbReference type="EMBL" id="AHH15475.1"/>
    </source>
</evidence>
<keyword evidence="4" id="KW-1185">Reference proteome</keyword>
<dbReference type="PATRIC" id="fig|1415166.3.peg.677"/>
<protein>
    <submittedName>
        <fullName evidence="3">Putative membrane protein</fullName>
    </submittedName>
</protein>
<feature type="transmembrane region" description="Helical" evidence="2">
    <location>
        <begin position="115"/>
        <end position="134"/>
    </location>
</feature>
<feature type="transmembrane region" description="Helical" evidence="2">
    <location>
        <begin position="93"/>
        <end position="109"/>
    </location>
</feature>
<gene>
    <name evidence="3" type="ORF">NONO_c06670</name>
</gene>
<feature type="transmembrane region" description="Helical" evidence="2">
    <location>
        <begin position="184"/>
        <end position="205"/>
    </location>
</feature>
<dbReference type="STRING" id="1415166.NONO_c06670"/>
<dbReference type="SUPFAM" id="SSF81324">
    <property type="entry name" value="Voltage-gated potassium channels"/>
    <property type="match status" value="1"/>
</dbReference>
<organism evidence="3 4">
    <name type="scientific">Nocardia nova SH22a</name>
    <dbReference type="NCBI Taxonomy" id="1415166"/>
    <lineage>
        <taxon>Bacteria</taxon>
        <taxon>Bacillati</taxon>
        <taxon>Actinomycetota</taxon>
        <taxon>Actinomycetes</taxon>
        <taxon>Mycobacteriales</taxon>
        <taxon>Nocardiaceae</taxon>
        <taxon>Nocardia</taxon>
    </lineage>
</organism>